<organism evidence="2 3">
    <name type="scientific">Cylindrotheca closterium</name>
    <dbReference type="NCBI Taxonomy" id="2856"/>
    <lineage>
        <taxon>Eukaryota</taxon>
        <taxon>Sar</taxon>
        <taxon>Stramenopiles</taxon>
        <taxon>Ochrophyta</taxon>
        <taxon>Bacillariophyta</taxon>
        <taxon>Bacillariophyceae</taxon>
        <taxon>Bacillariophycidae</taxon>
        <taxon>Bacillariales</taxon>
        <taxon>Bacillariaceae</taxon>
        <taxon>Cylindrotheca</taxon>
    </lineage>
</organism>
<sequence length="277" mass="31282">MTTLTNIDNEHLINHEFPKSSMDMQFANSWNYTEVFLNEIVSSVIENLDDVRCDSDVFCPSRHSFRRQDNQDTFEILDDLKKSESRQESPASPESEKNKISELYSLGSINSILDDSCDELDEVKLSLSEFEDFEEETAQSHESSKIEAVEGSDVYQEEKVLSDDEESDDGISPFVQSLTAISEEATADFSESSVVELSTATKAQQDQLEDTLEDILRVNAEIRYSDVVSLIDDSFLPRKSVAKAAHGVNSAYFDENIFEQQIGKENNRCAFLSPFLC</sequence>
<dbReference type="AlphaFoldDB" id="A0AAD2FNB8"/>
<name>A0AAD2FNB8_9STRA</name>
<reference evidence="2" key="1">
    <citation type="submission" date="2023-08" db="EMBL/GenBank/DDBJ databases">
        <authorList>
            <person name="Audoor S."/>
            <person name="Bilcke G."/>
        </authorList>
    </citation>
    <scope>NUCLEOTIDE SEQUENCE</scope>
</reference>
<proteinExistence type="predicted"/>
<evidence type="ECO:0000313" key="2">
    <source>
        <dbReference type="EMBL" id="CAJ1947167.1"/>
    </source>
</evidence>
<dbReference type="Proteomes" id="UP001295423">
    <property type="component" value="Unassembled WGS sequence"/>
</dbReference>
<evidence type="ECO:0000313" key="3">
    <source>
        <dbReference type="Proteomes" id="UP001295423"/>
    </source>
</evidence>
<feature type="region of interest" description="Disordered" evidence="1">
    <location>
        <begin position="134"/>
        <end position="169"/>
    </location>
</feature>
<protein>
    <submittedName>
        <fullName evidence="2">Uncharacterized protein</fullName>
    </submittedName>
</protein>
<feature type="compositionally biased region" description="Basic and acidic residues" evidence="1">
    <location>
        <begin position="138"/>
        <end position="148"/>
    </location>
</feature>
<dbReference type="EMBL" id="CAKOGP040001725">
    <property type="protein sequence ID" value="CAJ1947167.1"/>
    <property type="molecule type" value="Genomic_DNA"/>
</dbReference>
<evidence type="ECO:0000256" key="1">
    <source>
        <dbReference type="SAM" id="MobiDB-lite"/>
    </source>
</evidence>
<keyword evidence="3" id="KW-1185">Reference proteome</keyword>
<comment type="caution">
    <text evidence="2">The sequence shown here is derived from an EMBL/GenBank/DDBJ whole genome shotgun (WGS) entry which is preliminary data.</text>
</comment>
<accession>A0AAD2FNB8</accession>
<gene>
    <name evidence="2" type="ORF">CYCCA115_LOCUS11011</name>
</gene>